<evidence type="ECO:0000256" key="11">
    <source>
        <dbReference type="ARBA" id="ARBA00023180"/>
    </source>
</evidence>
<dbReference type="CDD" id="cd18997">
    <property type="entry name" value="LGIC_ECD_nAChR"/>
    <property type="match status" value="1"/>
</dbReference>
<dbReference type="Pfam" id="PF02932">
    <property type="entry name" value="Neur_chan_memb"/>
    <property type="match status" value="1"/>
</dbReference>
<dbReference type="FunFam" id="1.20.58.390:FF:000073">
    <property type="entry name" value="Neuronal acetylcholine receptor subunit alpha-9-II"/>
    <property type="match status" value="1"/>
</dbReference>
<gene>
    <name evidence="19" type="ORF">C0Q70_20000</name>
</gene>
<evidence type="ECO:0000256" key="13">
    <source>
        <dbReference type="ARBA" id="ARBA00023303"/>
    </source>
</evidence>
<dbReference type="InterPro" id="IPR006029">
    <property type="entry name" value="Neurotrans-gated_channel_TM"/>
</dbReference>
<name>A0A2T7NEB8_POMCA</name>
<comment type="caution">
    <text evidence="19">The sequence shown here is derived from an EMBL/GenBank/DDBJ whole genome shotgun (WGS) entry which is preliminary data.</text>
</comment>
<feature type="transmembrane region" description="Helical" evidence="15">
    <location>
        <begin position="251"/>
        <end position="271"/>
    </location>
</feature>
<dbReference type="GO" id="GO:0022848">
    <property type="term" value="F:acetylcholine-gated monoatomic cation-selective channel activity"/>
    <property type="evidence" value="ECO:0007669"/>
    <property type="project" value="InterPro"/>
</dbReference>
<dbReference type="FunFam" id="2.70.170.10:FF:000016">
    <property type="entry name" value="Nicotinic acetylcholine receptor subunit"/>
    <property type="match status" value="1"/>
</dbReference>
<keyword evidence="6" id="KW-0770">Synapse</keyword>
<organism evidence="19 20">
    <name type="scientific">Pomacea canaliculata</name>
    <name type="common">Golden apple snail</name>
    <dbReference type="NCBI Taxonomy" id="400727"/>
    <lineage>
        <taxon>Eukaryota</taxon>
        <taxon>Metazoa</taxon>
        <taxon>Spiralia</taxon>
        <taxon>Lophotrochozoa</taxon>
        <taxon>Mollusca</taxon>
        <taxon>Gastropoda</taxon>
        <taxon>Caenogastropoda</taxon>
        <taxon>Architaenioglossa</taxon>
        <taxon>Ampullarioidea</taxon>
        <taxon>Ampullariidae</taxon>
        <taxon>Pomacea</taxon>
    </lineage>
</organism>
<feature type="transmembrane region" description="Helical" evidence="15">
    <location>
        <begin position="540"/>
        <end position="562"/>
    </location>
</feature>
<evidence type="ECO:0000313" key="20">
    <source>
        <dbReference type="Proteomes" id="UP000245119"/>
    </source>
</evidence>
<dbReference type="PANTHER" id="PTHR18945">
    <property type="entry name" value="NEUROTRANSMITTER GATED ION CHANNEL"/>
    <property type="match status" value="1"/>
</dbReference>
<feature type="transmembrane region" description="Helical" evidence="15">
    <location>
        <begin position="283"/>
        <end position="301"/>
    </location>
</feature>
<feature type="transmembrane region" description="Helical" evidence="15">
    <location>
        <begin position="313"/>
        <end position="335"/>
    </location>
</feature>
<keyword evidence="5 15" id="KW-1133">Transmembrane helix</keyword>
<keyword evidence="9" id="KW-1015">Disulfide bond</keyword>
<keyword evidence="3" id="KW-1003">Cell membrane</keyword>
<dbReference type="InterPro" id="IPR036719">
    <property type="entry name" value="Neuro-gated_channel_TM_sf"/>
</dbReference>
<keyword evidence="11" id="KW-0325">Glycoprotein</keyword>
<evidence type="ECO:0000313" key="19">
    <source>
        <dbReference type="EMBL" id="PVD19511.1"/>
    </source>
</evidence>
<dbReference type="GO" id="GO:0004888">
    <property type="term" value="F:transmembrane signaling receptor activity"/>
    <property type="evidence" value="ECO:0007669"/>
    <property type="project" value="InterPro"/>
</dbReference>
<dbReference type="PROSITE" id="PS00236">
    <property type="entry name" value="NEUROTR_ION_CHANNEL"/>
    <property type="match status" value="1"/>
</dbReference>
<feature type="domain" description="Neurotransmitter-gated ion-channel ligand-binding" evidence="17">
    <location>
        <begin position="45"/>
        <end position="251"/>
    </location>
</feature>
<dbReference type="InterPro" id="IPR006201">
    <property type="entry name" value="Neur_channel"/>
</dbReference>
<feature type="compositionally biased region" description="Polar residues" evidence="16">
    <location>
        <begin position="429"/>
        <end position="445"/>
    </location>
</feature>
<comment type="similarity">
    <text evidence="1">Belongs to the ligand-gated ion channel (TC 1.A.9) family. Acetylcholine receptor (TC 1.A.9.1) subfamily.</text>
</comment>
<dbReference type="InterPro" id="IPR018000">
    <property type="entry name" value="Neurotransmitter_ion_chnl_CS"/>
</dbReference>
<keyword evidence="13 15" id="KW-0407">Ion channel</keyword>
<dbReference type="Gene3D" id="2.70.170.10">
    <property type="entry name" value="Neurotransmitter-gated ion-channel ligand-binding domain"/>
    <property type="match status" value="1"/>
</dbReference>
<evidence type="ECO:0000256" key="4">
    <source>
        <dbReference type="ARBA" id="ARBA00022692"/>
    </source>
</evidence>
<dbReference type="Gene3D" id="1.20.58.390">
    <property type="entry name" value="Neurotransmitter-gated ion-channel transmembrane domain"/>
    <property type="match status" value="2"/>
</dbReference>
<dbReference type="GO" id="GO:0045211">
    <property type="term" value="C:postsynaptic membrane"/>
    <property type="evidence" value="ECO:0007669"/>
    <property type="project" value="InterPro"/>
</dbReference>
<sequence>MLLRRKWLSLLNPTQAFSLVLSTLVAHTMMPTLASADELQDLPDEQRLLAKLLHNYNSNVRPVINSSHSVEVVFGFSLIQIMDMDEKNQVLTINAWLESTWRDPRMQWRPEEYNNLRVFRLPSKFIWLPDIVLYNNADDYTNGFMPCNVMIFPDGTVSWPPPAKLRSSCQVDITYFPFDWQRCTLKFGSWSYDKAQVDLLNKTSVVEVTNYVTNGEWTLHKYDIIRNEVVYPISDAVYPDVTIVLVIQRRILYYVLNIMFPCFWLNILSVLTFCLPVDSGEKITLSITVLLSYSVFMLLVADTMPPTSEAVPLIVLYLTVSMSMSSLSVIVTVFVEKLHYCIPGQKKLPHWAKVLVLNWMARLVGCAYMQTWKRNRKTRSSTHAPEIMVTPSSATATFKRSDSAADPELSVKLLGDRLASATKHVLGNKTANNSSSSRATLSGDENLSLDVRSPSRKSSFNVGDWGPSCPSPDLRLANASPQRLSSGSESIRLSVYERASTGMEDLLRYLKAIVERAQGEDEMDVINNEWKHTAMVIDRFMFWIFMLITLVSTFVVVVLVPASKYQEETKGI</sequence>
<evidence type="ECO:0000256" key="14">
    <source>
        <dbReference type="ARBA" id="ARBA00034099"/>
    </source>
</evidence>
<dbReference type="InterPro" id="IPR002394">
    <property type="entry name" value="Nicotinic_acetylcholine_rcpt"/>
</dbReference>
<evidence type="ECO:0000259" key="18">
    <source>
        <dbReference type="Pfam" id="PF02932"/>
    </source>
</evidence>
<feature type="region of interest" description="Disordered" evidence="16">
    <location>
        <begin position="426"/>
        <end position="464"/>
    </location>
</feature>
<evidence type="ECO:0000256" key="1">
    <source>
        <dbReference type="ARBA" id="ARBA00009237"/>
    </source>
</evidence>
<protein>
    <submittedName>
        <fullName evidence="19">Uncharacterized protein</fullName>
    </submittedName>
</protein>
<feature type="domain" description="Neurotransmitter-gated ion-channel transmembrane" evidence="18">
    <location>
        <begin position="259"/>
        <end position="556"/>
    </location>
</feature>
<accession>A0A2T7NEB8</accession>
<dbReference type="SUPFAM" id="SSF90112">
    <property type="entry name" value="Neurotransmitter-gated ion-channel transmembrane pore"/>
    <property type="match status" value="1"/>
</dbReference>
<dbReference type="STRING" id="400727.A0A2T7NEB8"/>
<evidence type="ECO:0000256" key="15">
    <source>
        <dbReference type="RuleBase" id="RU000687"/>
    </source>
</evidence>
<dbReference type="InterPro" id="IPR038050">
    <property type="entry name" value="Neuro_actylchol_rec"/>
</dbReference>
<keyword evidence="12" id="KW-1071">Ligand-gated ion channel</keyword>
<keyword evidence="20" id="KW-1185">Reference proteome</keyword>
<dbReference type="NCBIfam" id="TIGR00860">
    <property type="entry name" value="LIC"/>
    <property type="match status" value="1"/>
</dbReference>
<reference evidence="19 20" key="1">
    <citation type="submission" date="2018-04" db="EMBL/GenBank/DDBJ databases">
        <title>The genome of golden apple snail Pomacea canaliculata provides insight into stress tolerance and invasive adaptation.</title>
        <authorList>
            <person name="Liu C."/>
            <person name="Liu B."/>
            <person name="Ren Y."/>
            <person name="Zhang Y."/>
            <person name="Wang H."/>
            <person name="Li S."/>
            <person name="Jiang F."/>
            <person name="Yin L."/>
            <person name="Zhang G."/>
            <person name="Qian W."/>
            <person name="Fan W."/>
        </authorList>
    </citation>
    <scope>NUCLEOTIDE SEQUENCE [LARGE SCALE GENOMIC DNA]</scope>
    <source>
        <strain evidence="19">SZHN2017</strain>
        <tissue evidence="19">Muscle</tissue>
    </source>
</reference>
<evidence type="ECO:0000256" key="5">
    <source>
        <dbReference type="ARBA" id="ARBA00022989"/>
    </source>
</evidence>
<dbReference type="InterPro" id="IPR006202">
    <property type="entry name" value="Neur_chan_lig-bd"/>
</dbReference>
<dbReference type="Proteomes" id="UP000245119">
    <property type="component" value="Linkage Group LG13"/>
</dbReference>
<evidence type="ECO:0000256" key="10">
    <source>
        <dbReference type="ARBA" id="ARBA00023170"/>
    </source>
</evidence>
<keyword evidence="4 15" id="KW-0812">Transmembrane</keyword>
<keyword evidence="7 15" id="KW-0406">Ion transport</keyword>
<proteinExistence type="inferred from homology"/>
<dbReference type="AlphaFoldDB" id="A0A2T7NEB8"/>
<keyword evidence="2 15" id="KW-0813">Transport</keyword>
<dbReference type="InterPro" id="IPR036734">
    <property type="entry name" value="Neur_chan_lig-bd_sf"/>
</dbReference>
<dbReference type="PRINTS" id="PR00252">
    <property type="entry name" value="NRIONCHANNEL"/>
</dbReference>
<dbReference type="Pfam" id="PF02931">
    <property type="entry name" value="Neur_chan_LBD"/>
    <property type="match status" value="1"/>
</dbReference>
<evidence type="ECO:0000256" key="6">
    <source>
        <dbReference type="ARBA" id="ARBA00023018"/>
    </source>
</evidence>
<evidence type="ECO:0000256" key="2">
    <source>
        <dbReference type="ARBA" id="ARBA00022448"/>
    </source>
</evidence>
<comment type="subcellular location">
    <subcellularLocation>
        <location evidence="14">Synaptic cell membrane</location>
        <topology evidence="14">Multi-pass membrane protein</topology>
    </subcellularLocation>
</comment>
<evidence type="ECO:0000259" key="17">
    <source>
        <dbReference type="Pfam" id="PF02931"/>
    </source>
</evidence>
<dbReference type="EMBL" id="PZQS01000013">
    <property type="protein sequence ID" value="PVD19511.1"/>
    <property type="molecule type" value="Genomic_DNA"/>
</dbReference>
<dbReference type="PRINTS" id="PR00254">
    <property type="entry name" value="NICOTINICR"/>
</dbReference>
<evidence type="ECO:0000256" key="3">
    <source>
        <dbReference type="ARBA" id="ARBA00022475"/>
    </source>
</evidence>
<feature type="transmembrane region" description="Helical" evidence="15">
    <location>
        <begin position="350"/>
        <end position="369"/>
    </location>
</feature>
<evidence type="ECO:0000256" key="16">
    <source>
        <dbReference type="SAM" id="MobiDB-lite"/>
    </source>
</evidence>
<dbReference type="SUPFAM" id="SSF63712">
    <property type="entry name" value="Nicotinic receptor ligand binding domain-like"/>
    <property type="match status" value="1"/>
</dbReference>
<evidence type="ECO:0000256" key="9">
    <source>
        <dbReference type="ARBA" id="ARBA00023157"/>
    </source>
</evidence>
<keyword evidence="8 15" id="KW-0472">Membrane</keyword>
<keyword evidence="10" id="KW-0675">Receptor</keyword>
<evidence type="ECO:0000256" key="12">
    <source>
        <dbReference type="ARBA" id="ARBA00023286"/>
    </source>
</evidence>
<dbReference type="CDD" id="cd19051">
    <property type="entry name" value="LGIC_TM_cation"/>
    <property type="match status" value="1"/>
</dbReference>
<evidence type="ECO:0000256" key="8">
    <source>
        <dbReference type="ARBA" id="ARBA00023136"/>
    </source>
</evidence>
<evidence type="ECO:0000256" key="7">
    <source>
        <dbReference type="ARBA" id="ARBA00023065"/>
    </source>
</evidence>
<dbReference type="OrthoDB" id="5975154at2759"/>